<evidence type="ECO:0000259" key="1">
    <source>
        <dbReference type="Pfam" id="PF17775"/>
    </source>
</evidence>
<organism evidence="2">
    <name type="scientific">Sheuella amnicola</name>
    <dbReference type="NCBI Taxonomy" id="2707330"/>
    <lineage>
        <taxon>Bacteria</taxon>
        <taxon>Pseudomonadati</taxon>
        <taxon>Pseudomonadota</taxon>
        <taxon>Betaproteobacteria</taxon>
        <taxon>Burkholderiales</taxon>
        <taxon>Alcaligenaceae</taxon>
        <taxon>Sheuella</taxon>
    </lineage>
</organism>
<dbReference type="AlphaFoldDB" id="A0A6B2QTW5"/>
<name>A0A6B2QTW5_9BURK</name>
<dbReference type="EMBL" id="JAAGRN010000001">
    <property type="protein sequence ID" value="NDY81632.1"/>
    <property type="molecule type" value="Genomic_DNA"/>
</dbReference>
<comment type="caution">
    <text evidence="2">The sequence shown here is derived from an EMBL/GenBank/DDBJ whole genome shotgun (WGS) entry which is preliminary data.</text>
</comment>
<reference evidence="2" key="1">
    <citation type="submission" date="2020-02" db="EMBL/GenBank/DDBJ databases">
        <authorList>
            <person name="Chen W.-M."/>
        </authorList>
    </citation>
    <scope>NUCLEOTIDE SEQUENCE</scope>
    <source>
        <strain evidence="2">NBD-18</strain>
    </source>
</reference>
<dbReference type="InterPro" id="IPR032710">
    <property type="entry name" value="NTF2-like_dom_sf"/>
</dbReference>
<gene>
    <name evidence="2" type="ORF">G3I67_00155</name>
</gene>
<dbReference type="SUPFAM" id="SSF54427">
    <property type="entry name" value="NTF2-like"/>
    <property type="match status" value="1"/>
</dbReference>
<dbReference type="InterPro" id="IPR048469">
    <property type="entry name" value="YchJ-like_M"/>
</dbReference>
<dbReference type="Gene3D" id="3.10.450.50">
    <property type="match status" value="1"/>
</dbReference>
<feature type="domain" description="YchJ-like middle NTF2-like" evidence="1">
    <location>
        <begin position="40"/>
        <end position="132"/>
    </location>
</feature>
<sequence length="136" mass="15799">MNSSIMTTCPCGRLQGKKTLSYVQCCGRYLESFDSTPAPDPESLMRSRYSAFVLERAQYLLDTWDEKHRPAQLDFDPDVKWLGLAVKAHRMLGPDHAEVEFIARSRLHGIATRLHELSCFELRDRRWYYVDGVMLK</sequence>
<accession>A0A6B2QTW5</accession>
<dbReference type="Pfam" id="PF17775">
    <property type="entry name" value="YchJ_M-like"/>
    <property type="match status" value="1"/>
</dbReference>
<proteinExistence type="predicted"/>
<protein>
    <recommendedName>
        <fullName evidence="1">YchJ-like middle NTF2-like domain-containing protein</fullName>
    </recommendedName>
</protein>
<evidence type="ECO:0000313" key="2">
    <source>
        <dbReference type="EMBL" id="NDY81632.1"/>
    </source>
</evidence>